<dbReference type="PANTHER" id="PTHR19871:SF29">
    <property type="entry name" value="NACHT AND WD REPEAT DOMAIN-CONTAINING PROTEIN 2-LIKE"/>
    <property type="match status" value="1"/>
</dbReference>
<reference evidence="1" key="1">
    <citation type="submission" date="2025-08" db="UniProtKB">
        <authorList>
            <consortium name="Ensembl"/>
        </authorList>
    </citation>
    <scope>IDENTIFICATION</scope>
</reference>
<protein>
    <submittedName>
        <fullName evidence="1">Uncharacterized protein</fullName>
    </submittedName>
</protein>
<organism evidence="1 2">
    <name type="scientific">Oryzias melastigma</name>
    <name type="common">Marine medaka</name>
    <dbReference type="NCBI Taxonomy" id="30732"/>
    <lineage>
        <taxon>Eukaryota</taxon>
        <taxon>Metazoa</taxon>
        <taxon>Chordata</taxon>
        <taxon>Craniata</taxon>
        <taxon>Vertebrata</taxon>
        <taxon>Euteleostomi</taxon>
        <taxon>Actinopterygii</taxon>
        <taxon>Neopterygii</taxon>
        <taxon>Teleostei</taxon>
        <taxon>Neoteleostei</taxon>
        <taxon>Acanthomorphata</taxon>
        <taxon>Ovalentaria</taxon>
        <taxon>Atherinomorphae</taxon>
        <taxon>Beloniformes</taxon>
        <taxon>Adrianichthyidae</taxon>
        <taxon>Oryziinae</taxon>
        <taxon>Oryzias</taxon>
    </lineage>
</organism>
<dbReference type="SUPFAM" id="SSF69322">
    <property type="entry name" value="Tricorn protease domain 2"/>
    <property type="match status" value="1"/>
</dbReference>
<dbReference type="Proteomes" id="UP000261560">
    <property type="component" value="Unplaced"/>
</dbReference>
<dbReference type="GeneTree" id="ENSGT00940000165320"/>
<dbReference type="PaxDb" id="30732-ENSOMEP00000035159"/>
<dbReference type="InterPro" id="IPR001680">
    <property type="entry name" value="WD40_rpt"/>
</dbReference>
<evidence type="ECO:0000313" key="1">
    <source>
        <dbReference type="Ensembl" id="ENSOMEP00000035159.1"/>
    </source>
</evidence>
<dbReference type="Gene3D" id="2.130.10.10">
    <property type="entry name" value="YVTN repeat-like/Quinoprotein amine dehydrogenase"/>
    <property type="match status" value="3"/>
</dbReference>
<evidence type="ECO:0000313" key="2">
    <source>
        <dbReference type="Proteomes" id="UP000261560"/>
    </source>
</evidence>
<name>A0A3B3E0C5_ORYME</name>
<dbReference type="Ensembl" id="ENSOMET00000029826.1">
    <property type="protein sequence ID" value="ENSOMEP00000035159.1"/>
    <property type="gene ID" value="ENSOMEG00000022229.1"/>
</dbReference>
<dbReference type="OMA" id="HAHTSLW"/>
<dbReference type="InterPro" id="IPR052752">
    <property type="entry name" value="NACHT-WD_repeat"/>
</dbReference>
<accession>A0A3B3E0C5</accession>
<dbReference type="InterPro" id="IPR015943">
    <property type="entry name" value="WD40/YVTN_repeat-like_dom_sf"/>
</dbReference>
<dbReference type="STRING" id="30732.ENSOMEP00000035159"/>
<dbReference type="PANTHER" id="PTHR19871">
    <property type="entry name" value="BETA TRANSDUCIN-RELATED PROTEIN"/>
    <property type="match status" value="1"/>
</dbReference>
<sequence length="1624" mass="180879">MKVVFSSSPGSKVGVGFPSEPLLGVIKSINILRLQLPVWSRTRNGSAEEKLLLLKASSGFLGAFFWSGMDTKGHFRSSCVKIYLCSNPEDSRMERQALREDVFPRLRRYCRSSLGLDVRVSSLHLDPRRWPDENTRRRLITECRESSAGPFLLYGAGCLPTQVEVSEFQLLLQVSQQVGISTLELEKAYQRDENIIPASFSLRSSSNGNEETERKNEEELKKVFQTAVTLSFCRGLLAPQRSKMFFLWHLQAEISDPTVAAPTHDQFLSEMCDGYLPALVTSCHLLVYTFTTECDRRHGYTTARRRAYTDSLSQQVYADLVSFIGSSSSLGSGGVFQNVGSLTGEWADQEHLCGILSGFYDIIQVRAYVQQKDQQCPLVVVGGPCTGKTVLLIALKYDHQFPAERDSSFSTSSFFQDPIIPGSGFMNLHLSELQEHLASLLSLLPCTRRPFILLLDGLDQLENNAGAQIVRNLPSPLPPAVKLIITVSSNQTHLLHAIKQRYSQRGLPHCVSEEELGFLCVEMGLGDSKQCVKMLTSLLAGSGRRITSGQQVLINKALTSCRLPLYFSLFFVSDSEVNDTCLPDAVHSSISALLDQLELKHGSALVARAASFLALSKSGLSEAELAYLLSSDSLTEEDSVLRSKVTQVDVEKLLLDFRSFLLRRSVAGSQVLFWVSRHFGLVVSKKYLGTHDVKRKIHSEMADYFSGRGVGGQGLKEDNQPFLFASPENISWVNVRKIIELPHHLQQSGRWAELEAELLMSLDFHQAMLQAGRLEDLISMLESDRSSSEFRFFREKRLLAKVLRSSACFLLRSPHQLSTVMEMNILPFLGCFPTLEGYIQHVREERRQKESGLEISLWPCLHSVPALQSVDDKLRVTESAATGCGTVAQTTEDGSAWIWRSSGLVRLRMSLSCEQQEVKFTGVRGCGRFLLLSAEGSRLFVWDVSGPEKLQEVEDSLGSSKRVGGFIALQETFGLWWEKQKFVGVFDACGRNIAHFKCRSAVTCVAFSTHSFHVFCGQEDGTVSAFDIQTGRLLGSCSHWKHSAITVIILSEEQQEMACLDRTGSIALWDIASKEQTFRLVREENSQEESDILNTDYVEDISLLLVCGEKQVTLWGSDSWDLVEEFSAPKTKVFTQAVLSQDGHLFLALLRSCSLVLVWSISSGRCVLSLESNGLPLLLLRTFSETICVSQSGCLTIWDSRMIDAAGTAPKMRDRVNEVVADKAVKFLYTSDGSREVWRWSLDSGRPGHSFLHDGAVEKLQLSPSSLKLVTLSAGEIYVWETETGQNVVRIGGSRATDLLITPNSKFGVSIFEEGLSRVWKLAQGSIVCSIHLQLSDPQVSPDGTFLISLHHGDLLAASLWSGLICKRFSCMEPSEVVAFRTLSEHPDFVVVMAALGAVYTWKVSEETVCQHFDLPTMFYCDPGAFQMSSDGSCALLSTCGDQMKLLDLSRVRLCSFKAEGTVIKVCLDQTGSYVAYITSPHSLEESCTCHLHNQPVLTVTRLSDGERIGSVHLSGNPSTLGVCDQRRIFVGFEDGSIGLYSILDSTVDEETLLRGTKESKDHLKENFCPFEEPISCCCYRNSTFTNHYPLTLSGAKWRRPYLRKMASELTLFHWSRKYNIFYE</sequence>
<reference evidence="1" key="2">
    <citation type="submission" date="2025-09" db="UniProtKB">
        <authorList>
            <consortium name="Ensembl"/>
        </authorList>
    </citation>
    <scope>IDENTIFICATION</scope>
</reference>
<dbReference type="SUPFAM" id="SSF82171">
    <property type="entry name" value="DPP6 N-terminal domain-like"/>
    <property type="match status" value="1"/>
</dbReference>
<proteinExistence type="predicted"/>
<dbReference type="SMART" id="SM00320">
    <property type="entry name" value="WD40"/>
    <property type="match status" value="5"/>
</dbReference>
<keyword evidence="2" id="KW-1185">Reference proteome</keyword>